<dbReference type="InterPro" id="IPR042651">
    <property type="entry name" value="Rgs22"/>
</dbReference>
<feature type="region of interest" description="Disordered" evidence="1">
    <location>
        <begin position="192"/>
        <end position="237"/>
    </location>
</feature>
<proteinExistence type="predicted"/>
<dbReference type="CDD" id="cd08725">
    <property type="entry name" value="RGS_RGS22_4"/>
    <property type="match status" value="1"/>
</dbReference>
<dbReference type="Pfam" id="PF00615">
    <property type="entry name" value="RGS"/>
    <property type="match status" value="1"/>
</dbReference>
<dbReference type="EMBL" id="CATNWA010015997">
    <property type="protein sequence ID" value="CAI9588808.1"/>
    <property type="molecule type" value="Genomic_DNA"/>
</dbReference>
<keyword evidence="4" id="KW-1185">Reference proteome</keyword>
<reference evidence="3" key="1">
    <citation type="submission" date="2023-05" db="EMBL/GenBank/DDBJ databases">
        <authorList>
            <person name="Stuckert A."/>
        </authorList>
    </citation>
    <scope>NUCLEOTIDE SEQUENCE</scope>
</reference>
<evidence type="ECO:0000259" key="2">
    <source>
        <dbReference type="PROSITE" id="PS50132"/>
    </source>
</evidence>
<dbReference type="PANTHER" id="PTHR46583:SF1">
    <property type="entry name" value="REGULATOR OF G-PROTEIN SIGNALING 22"/>
    <property type="match status" value="1"/>
</dbReference>
<feature type="non-terminal residue" evidence="3">
    <location>
        <position position="1"/>
    </location>
</feature>
<dbReference type="SUPFAM" id="SSF48097">
    <property type="entry name" value="Regulator of G-protein signaling, RGS"/>
    <property type="match status" value="1"/>
</dbReference>
<dbReference type="InterPro" id="IPR036305">
    <property type="entry name" value="RGS_sf"/>
</dbReference>
<comment type="caution">
    <text evidence="3">The sequence shown here is derived from an EMBL/GenBank/DDBJ whole genome shotgun (WGS) entry which is preliminary data.</text>
</comment>
<name>A0ABN9EVL2_9NEOB</name>
<feature type="domain" description="RGS" evidence="2">
    <location>
        <begin position="1"/>
        <end position="81"/>
    </location>
</feature>
<sequence>ENGLLFWQEVQKYKELCHSHCDEATIQNKITAIINCFINSSIPPALQIDIPPEQAEKILERRRDLGPYVFREAQMTIFSIMFKFWPDFCEFRSLLTDEKIVPLLERKKAKRVQQMKQKMREQEMLAKQEQEETKRKGTFSDIYGDNESSYSEELFTGREGYGRSRNVSWSYSKYLEALEQERMLLKIQEDLEKKTGSSVTSDNSSVYSIRSDDSKKSGKTLNSSHGHTQRLPSAARH</sequence>
<dbReference type="InterPro" id="IPR048074">
    <property type="entry name" value="RGS22_RGS_fourth"/>
</dbReference>
<gene>
    <name evidence="3" type="ORF">SPARVUS_LOCUS10804600</name>
</gene>
<protein>
    <recommendedName>
        <fullName evidence="2">RGS domain-containing protein</fullName>
    </recommendedName>
</protein>
<evidence type="ECO:0000313" key="4">
    <source>
        <dbReference type="Proteomes" id="UP001162483"/>
    </source>
</evidence>
<feature type="compositionally biased region" description="Low complexity" evidence="1">
    <location>
        <begin position="197"/>
        <end position="208"/>
    </location>
</feature>
<evidence type="ECO:0000256" key="1">
    <source>
        <dbReference type="SAM" id="MobiDB-lite"/>
    </source>
</evidence>
<evidence type="ECO:0000313" key="3">
    <source>
        <dbReference type="EMBL" id="CAI9588808.1"/>
    </source>
</evidence>
<dbReference type="Gene3D" id="1.10.167.10">
    <property type="entry name" value="Regulator of G-protein Signalling 4, domain 2"/>
    <property type="match status" value="1"/>
</dbReference>
<organism evidence="3 4">
    <name type="scientific">Staurois parvus</name>
    <dbReference type="NCBI Taxonomy" id="386267"/>
    <lineage>
        <taxon>Eukaryota</taxon>
        <taxon>Metazoa</taxon>
        <taxon>Chordata</taxon>
        <taxon>Craniata</taxon>
        <taxon>Vertebrata</taxon>
        <taxon>Euteleostomi</taxon>
        <taxon>Amphibia</taxon>
        <taxon>Batrachia</taxon>
        <taxon>Anura</taxon>
        <taxon>Neobatrachia</taxon>
        <taxon>Ranoidea</taxon>
        <taxon>Ranidae</taxon>
        <taxon>Staurois</taxon>
    </lineage>
</organism>
<dbReference type="InterPro" id="IPR044926">
    <property type="entry name" value="RGS_subdomain_2"/>
</dbReference>
<dbReference type="Proteomes" id="UP001162483">
    <property type="component" value="Unassembled WGS sequence"/>
</dbReference>
<dbReference type="InterPro" id="IPR016137">
    <property type="entry name" value="RGS"/>
</dbReference>
<feature type="compositionally biased region" description="Basic and acidic residues" evidence="1">
    <location>
        <begin position="124"/>
        <end position="135"/>
    </location>
</feature>
<accession>A0ABN9EVL2</accession>
<feature type="region of interest" description="Disordered" evidence="1">
    <location>
        <begin position="124"/>
        <end position="144"/>
    </location>
</feature>
<dbReference type="PANTHER" id="PTHR46583">
    <property type="entry name" value="REGULATOR OF G-PROTEIN SIGNALING 22"/>
    <property type="match status" value="1"/>
</dbReference>
<dbReference type="PROSITE" id="PS50132">
    <property type="entry name" value="RGS"/>
    <property type="match status" value="1"/>
</dbReference>